<evidence type="ECO:0000313" key="2">
    <source>
        <dbReference type="EMBL" id="KKN45878.1"/>
    </source>
</evidence>
<gene>
    <name evidence="2" type="ORF">LCGC14_0678730</name>
</gene>
<dbReference type="AlphaFoldDB" id="A0A0F9TWV2"/>
<sequence>MIVTRGIGGPRNGSIVASGYTIAALAIIVTTFRDLIRFTLRVGQSIKFNLER</sequence>
<keyword evidence="1" id="KW-0472">Membrane</keyword>
<comment type="caution">
    <text evidence="2">The sequence shown here is derived from an EMBL/GenBank/DDBJ whole genome shotgun (WGS) entry which is preliminary data.</text>
</comment>
<evidence type="ECO:0000256" key="1">
    <source>
        <dbReference type="SAM" id="Phobius"/>
    </source>
</evidence>
<dbReference type="EMBL" id="LAZR01001361">
    <property type="protein sequence ID" value="KKN45878.1"/>
    <property type="molecule type" value="Genomic_DNA"/>
</dbReference>
<keyword evidence="1" id="KW-1133">Transmembrane helix</keyword>
<reference evidence="2" key="1">
    <citation type="journal article" date="2015" name="Nature">
        <title>Complex archaea that bridge the gap between prokaryotes and eukaryotes.</title>
        <authorList>
            <person name="Spang A."/>
            <person name="Saw J.H."/>
            <person name="Jorgensen S.L."/>
            <person name="Zaremba-Niedzwiedzka K."/>
            <person name="Martijn J."/>
            <person name="Lind A.E."/>
            <person name="van Eijk R."/>
            <person name="Schleper C."/>
            <person name="Guy L."/>
            <person name="Ettema T.J."/>
        </authorList>
    </citation>
    <scope>NUCLEOTIDE SEQUENCE</scope>
</reference>
<keyword evidence="1" id="KW-0812">Transmembrane</keyword>
<proteinExistence type="predicted"/>
<protein>
    <submittedName>
        <fullName evidence="2">Uncharacterized protein</fullName>
    </submittedName>
</protein>
<accession>A0A0F9TWV2</accession>
<organism evidence="2">
    <name type="scientific">marine sediment metagenome</name>
    <dbReference type="NCBI Taxonomy" id="412755"/>
    <lineage>
        <taxon>unclassified sequences</taxon>
        <taxon>metagenomes</taxon>
        <taxon>ecological metagenomes</taxon>
    </lineage>
</organism>
<name>A0A0F9TWV2_9ZZZZ</name>
<feature type="transmembrane region" description="Helical" evidence="1">
    <location>
        <begin position="15"/>
        <end position="36"/>
    </location>
</feature>